<gene>
    <name evidence="2" type="ORF">GCM10022295_90600</name>
</gene>
<dbReference type="Proteomes" id="UP001500707">
    <property type="component" value="Unassembled WGS sequence"/>
</dbReference>
<accession>A0ABP6Z5K6</accession>
<evidence type="ECO:0000313" key="2">
    <source>
        <dbReference type="EMBL" id="GAA3595230.1"/>
    </source>
</evidence>
<protein>
    <submittedName>
        <fullName evidence="2">Uncharacterized protein</fullName>
    </submittedName>
</protein>
<evidence type="ECO:0000313" key="3">
    <source>
        <dbReference type="Proteomes" id="UP001500707"/>
    </source>
</evidence>
<reference evidence="3" key="1">
    <citation type="journal article" date="2019" name="Int. J. Syst. Evol. Microbiol.">
        <title>The Global Catalogue of Microorganisms (GCM) 10K type strain sequencing project: providing services to taxonomists for standard genome sequencing and annotation.</title>
        <authorList>
            <consortium name="The Broad Institute Genomics Platform"/>
            <consortium name="The Broad Institute Genome Sequencing Center for Infectious Disease"/>
            <person name="Wu L."/>
            <person name="Ma J."/>
        </authorList>
    </citation>
    <scope>NUCLEOTIDE SEQUENCE [LARGE SCALE GENOMIC DNA]</scope>
    <source>
        <strain evidence="3">JCM 17656</strain>
    </source>
</reference>
<name>A0ABP6Z5K6_9ACTN</name>
<feature type="region of interest" description="Disordered" evidence="1">
    <location>
        <begin position="15"/>
        <end position="34"/>
    </location>
</feature>
<evidence type="ECO:0000256" key="1">
    <source>
        <dbReference type="SAM" id="MobiDB-lite"/>
    </source>
</evidence>
<dbReference type="EMBL" id="BAABCE010000037">
    <property type="protein sequence ID" value="GAA3595230.1"/>
    <property type="molecule type" value="Genomic_DNA"/>
</dbReference>
<comment type="caution">
    <text evidence="2">The sequence shown here is derived from an EMBL/GenBank/DDBJ whole genome shotgun (WGS) entry which is preliminary data.</text>
</comment>
<organism evidence="2 3">
    <name type="scientific">Streptomyces osmaniensis</name>
    <dbReference type="NCBI Taxonomy" id="593134"/>
    <lineage>
        <taxon>Bacteria</taxon>
        <taxon>Bacillati</taxon>
        <taxon>Actinomycetota</taxon>
        <taxon>Actinomycetes</taxon>
        <taxon>Kitasatosporales</taxon>
        <taxon>Streptomycetaceae</taxon>
        <taxon>Streptomyces</taxon>
    </lineage>
</organism>
<keyword evidence="3" id="KW-1185">Reference proteome</keyword>
<sequence length="118" mass="12783">MPGWTAYAAHRALGSIPDPLTGPRRTPTWTLAGSGPPYDIRPDCGVTVDSLDNLRSTHARVAALCRYRGSDDPEVVAARAELARCVEETRTIRDLAGKFPAALRAQLLDVTERASVRV</sequence>
<proteinExistence type="predicted"/>